<sequence length="171" mass="17795">MRKARWAAAAAGVVLLTAGCSGAQDDTSGTSQAGPSAAPAKASGSLDAAATTKEIVDAATAAGFTQEPSEGLPASLKKCAVSWLADVEKAADPQKSYDRTLAALKTAGWKQARELTQQGEAVTSLKKSGWTLRAGYYGRPETYLAIHFQAWDNSAECEKAANEELAKKQSS</sequence>
<name>A0ACC6Q7H8_9ACTN</name>
<reference evidence="1" key="1">
    <citation type="submission" date="2024-03" db="EMBL/GenBank/DDBJ databases">
        <title>Novel Streptomyces species of biotechnological and ecological value are a feature of Machair soil.</title>
        <authorList>
            <person name="Prole J.R."/>
            <person name="Goodfellow M."/>
            <person name="Allenby N."/>
            <person name="Ward A.C."/>
        </authorList>
    </citation>
    <scope>NUCLEOTIDE SEQUENCE</scope>
    <source>
        <strain evidence="1">MS2.AVA.5</strain>
    </source>
</reference>
<dbReference type="EMBL" id="JBBKAJ010000022">
    <property type="protein sequence ID" value="MEJ8639629.1"/>
    <property type="molecule type" value="Genomic_DNA"/>
</dbReference>
<comment type="caution">
    <text evidence="1">The sequence shown here is derived from an EMBL/GenBank/DDBJ whole genome shotgun (WGS) entry which is preliminary data.</text>
</comment>
<keyword evidence="2" id="KW-1185">Reference proteome</keyword>
<evidence type="ECO:0000313" key="1">
    <source>
        <dbReference type="EMBL" id="MEJ8639629.1"/>
    </source>
</evidence>
<organism evidence="1 2">
    <name type="scientific">Streptomyces achmelvichensis</name>
    <dbReference type="NCBI Taxonomy" id="3134111"/>
    <lineage>
        <taxon>Bacteria</taxon>
        <taxon>Bacillati</taxon>
        <taxon>Actinomycetota</taxon>
        <taxon>Actinomycetes</taxon>
        <taxon>Kitasatosporales</taxon>
        <taxon>Streptomycetaceae</taxon>
        <taxon>Streptomyces</taxon>
    </lineage>
</organism>
<accession>A0ACC6Q7H8</accession>
<dbReference type="Proteomes" id="UP001377168">
    <property type="component" value="Unassembled WGS sequence"/>
</dbReference>
<evidence type="ECO:0000313" key="2">
    <source>
        <dbReference type="Proteomes" id="UP001377168"/>
    </source>
</evidence>
<gene>
    <name evidence="1" type="ORF">WKI67_40450</name>
</gene>
<protein>
    <submittedName>
        <fullName evidence="1">Uncharacterized protein</fullName>
    </submittedName>
</protein>
<proteinExistence type="predicted"/>